<dbReference type="EMBL" id="VDMQ01000003">
    <property type="protein sequence ID" value="TNM55899.1"/>
    <property type="molecule type" value="Genomic_DNA"/>
</dbReference>
<evidence type="ECO:0000313" key="1">
    <source>
        <dbReference type="EMBL" id="TNM55899.1"/>
    </source>
</evidence>
<reference evidence="1 2" key="1">
    <citation type="submission" date="2019-06" db="EMBL/GenBank/DDBJ databases">
        <authorList>
            <person name="Mardanova A.M."/>
            <person name="Pudova D.S."/>
            <person name="Shagimardanova E.I."/>
            <person name="Gogoleva N.E."/>
            <person name="Lutfullin M.T."/>
            <person name="Hadieva G.F."/>
            <person name="Sharipova M.R."/>
        </authorList>
    </citation>
    <scope>NUCLEOTIDE SEQUENCE [LARGE SCALE GENOMIC DNA]</scope>
    <source>
        <strain evidence="1 2">MG-1</strain>
    </source>
</reference>
<dbReference type="InterPro" id="IPR008822">
    <property type="entry name" value="Endonuclease_RusA-like"/>
</dbReference>
<dbReference type="Pfam" id="PF05866">
    <property type="entry name" value="RusA"/>
    <property type="match status" value="1"/>
</dbReference>
<dbReference type="Proteomes" id="UP000314223">
    <property type="component" value="Unassembled WGS sequence"/>
</dbReference>
<protein>
    <submittedName>
        <fullName evidence="1">RusA family crossover junction endodeoxyribonuclease</fullName>
    </submittedName>
</protein>
<dbReference type="AlphaFoldDB" id="A0A5C4X3Q3"/>
<accession>A0A5C4X3Q3</accession>
<comment type="caution">
    <text evidence="1">The sequence shown here is derived from an EMBL/GenBank/DDBJ whole genome shotgun (WGS) entry which is preliminary data.</text>
</comment>
<name>A0A5C4X3Q3_9MICO</name>
<organism evidence="1 2">
    <name type="scientific">Brevibacterium sediminis</name>
    <dbReference type="NCBI Taxonomy" id="1857024"/>
    <lineage>
        <taxon>Bacteria</taxon>
        <taxon>Bacillati</taxon>
        <taxon>Actinomycetota</taxon>
        <taxon>Actinomycetes</taxon>
        <taxon>Micrococcales</taxon>
        <taxon>Brevibacteriaceae</taxon>
        <taxon>Brevibacterium</taxon>
    </lineage>
</organism>
<gene>
    <name evidence="1" type="ORF">FHQ09_06575</name>
</gene>
<evidence type="ECO:0000313" key="2">
    <source>
        <dbReference type="Proteomes" id="UP000314223"/>
    </source>
</evidence>
<dbReference type="GO" id="GO:0006281">
    <property type="term" value="P:DNA repair"/>
    <property type="evidence" value="ECO:0007669"/>
    <property type="project" value="InterPro"/>
</dbReference>
<dbReference type="GO" id="GO:0000287">
    <property type="term" value="F:magnesium ion binding"/>
    <property type="evidence" value="ECO:0007669"/>
    <property type="project" value="InterPro"/>
</dbReference>
<dbReference type="Gene3D" id="3.30.1330.70">
    <property type="entry name" value="Holliday junction resolvase RusA"/>
    <property type="match status" value="1"/>
</dbReference>
<dbReference type="InterPro" id="IPR036614">
    <property type="entry name" value="RusA-like_sf"/>
</dbReference>
<proteinExistence type="predicted"/>
<sequence length="148" mass="16759">MSGCGRMSEWLIDLFIPGTPRAQGSMKHVGRGRMIHEPKLVEWRNWMIESLQAWVRAHFGGWEPLDEPVEVAASFWLPRPANPRLEHAATGLDVDKLQRAAGDALEKSGVLKNDARIVRWINPEKDWTHDFTGDGSIPGVRLKVRTRS</sequence>
<dbReference type="SUPFAM" id="SSF103084">
    <property type="entry name" value="Holliday junction resolvase RusA"/>
    <property type="match status" value="1"/>
</dbReference>
<dbReference type="GO" id="GO:0006310">
    <property type="term" value="P:DNA recombination"/>
    <property type="evidence" value="ECO:0007669"/>
    <property type="project" value="InterPro"/>
</dbReference>